<accession>A0ACC4DN79</accession>
<name>A0ACC4DN79_PURLI</name>
<organism evidence="1 2">
    <name type="scientific">Purpureocillium lilacinum</name>
    <name type="common">Paecilomyces lilacinus</name>
    <dbReference type="NCBI Taxonomy" id="33203"/>
    <lineage>
        <taxon>Eukaryota</taxon>
        <taxon>Fungi</taxon>
        <taxon>Dikarya</taxon>
        <taxon>Ascomycota</taxon>
        <taxon>Pezizomycotina</taxon>
        <taxon>Sordariomycetes</taxon>
        <taxon>Hypocreomycetidae</taxon>
        <taxon>Hypocreales</taxon>
        <taxon>Ophiocordycipitaceae</taxon>
        <taxon>Purpureocillium</taxon>
    </lineage>
</organism>
<gene>
    <name evidence="1" type="ORF">ACCO45_007880</name>
</gene>
<protein>
    <submittedName>
        <fullName evidence="1">Uncharacterized protein</fullName>
    </submittedName>
</protein>
<reference evidence="1" key="1">
    <citation type="submission" date="2024-12" db="EMBL/GenBank/DDBJ databases">
        <title>Comparative genomics and development of molecular markers within Purpureocillium lilacinum and among Purpureocillium species.</title>
        <authorList>
            <person name="Yeh Z.-Y."/>
            <person name="Ni N.-T."/>
            <person name="Lo P.-H."/>
            <person name="Mushyakhwo K."/>
            <person name="Lin C.-F."/>
            <person name="Nai Y.-S."/>
        </authorList>
    </citation>
    <scope>NUCLEOTIDE SEQUENCE</scope>
    <source>
        <strain evidence="1">NCHU-NPUST-175</strain>
    </source>
</reference>
<dbReference type="EMBL" id="JBGNUJ010000007">
    <property type="protein sequence ID" value="KAL3957302.1"/>
    <property type="molecule type" value="Genomic_DNA"/>
</dbReference>
<evidence type="ECO:0000313" key="1">
    <source>
        <dbReference type="EMBL" id="KAL3957302.1"/>
    </source>
</evidence>
<comment type="caution">
    <text evidence="1">The sequence shown here is derived from an EMBL/GenBank/DDBJ whole genome shotgun (WGS) entry which is preliminary data.</text>
</comment>
<evidence type="ECO:0000313" key="2">
    <source>
        <dbReference type="Proteomes" id="UP001638806"/>
    </source>
</evidence>
<sequence>MPTPEYIGSDSGTPSRSQWNFDDPVVEEYMSCRDVTPATKKSKYAKALAKHPWPDAHKFLETVYHGRQESSSQSRSIARLVTRDFREALGKLNAQLVNSSPPRIRESPDTSSTPAGKAIAPLQHEPPSSLVRERSSNPAKDPSPHDSIVVAADTDSGLGLGASDPSTSTDRATSSPGSQSEPSESNSDTNESQNAEPLARRIRLDQPASSHKRSSESESWPSPKKAKVTSDIIELDDDMPESRHHYRPLFEVNVASLDAIREETSWINDEAMHAILQVFMNCNPRGVAVTDSLWLDPSNPGDAHAYRRRMEKEWKGQETILMPICVDKHWLLAVIRESRDLIQIYDSRPGIPAELRERKRKAIKLLGGLLPNGLQAAGALQRAVVTCPILQLNDYDCGTIVLVIAFYIVLGLSPPQSEANTLSWRRVFAEFLQPLSDEEEQLIASDNRRLAATSGELHVEFQPPPWPKDAVTGTKVSAHAVLEYSKHLISCVRRSVDRIPDLLKDWGMIAG</sequence>
<dbReference type="Proteomes" id="UP001638806">
    <property type="component" value="Unassembled WGS sequence"/>
</dbReference>
<keyword evidence="2" id="KW-1185">Reference proteome</keyword>
<proteinExistence type="predicted"/>